<dbReference type="AlphaFoldDB" id="A0A838CJS1"/>
<feature type="region of interest" description="Disordered" evidence="1">
    <location>
        <begin position="25"/>
        <end position="46"/>
    </location>
</feature>
<organism evidence="2 3">
    <name type="scientific">Corynebacterium wankanglinii</name>
    <dbReference type="NCBI Taxonomy" id="2735136"/>
    <lineage>
        <taxon>Bacteria</taxon>
        <taxon>Bacillati</taxon>
        <taxon>Actinomycetota</taxon>
        <taxon>Actinomycetes</taxon>
        <taxon>Mycobacteriales</taxon>
        <taxon>Corynebacteriaceae</taxon>
        <taxon>Corynebacterium</taxon>
    </lineage>
</organism>
<comment type="caution">
    <text evidence="2">The sequence shown here is derived from an EMBL/GenBank/DDBJ whole genome shotgun (WGS) entry which is preliminary data.</text>
</comment>
<evidence type="ECO:0000256" key="1">
    <source>
        <dbReference type="SAM" id="MobiDB-lite"/>
    </source>
</evidence>
<dbReference type="EMBL" id="JABFEE010000006">
    <property type="protein sequence ID" value="MBA1835441.1"/>
    <property type="molecule type" value="Genomic_DNA"/>
</dbReference>
<sequence length="204" mass="22507">MSIDDLGRHLYWLETDGDLLDDLLIPRQPTSGENAGRPPQRGKSKPPVVLGVVDLKAEVEEVIGYWCGQLVASVPDLGPPPSSRRIAARAGWLRGHTTELFAMPWAEMMADEVASRARLVRDVVSPPARANDPEPIEEGTTREIESWLRLLGVPASRASLRRWIDAGDLEYRMLDDGRRVVRLADAVALAKRRRFSGGPPSVVS</sequence>
<dbReference type="Proteomes" id="UP000581408">
    <property type="component" value="Unassembled WGS sequence"/>
</dbReference>
<dbReference type="RefSeq" id="WP_181194807.1">
    <property type="nucleotide sequence ID" value="NZ_JABFEE010000006.1"/>
</dbReference>
<accession>A0A838CJS1</accession>
<protein>
    <submittedName>
        <fullName evidence="2">Uncharacterized protein</fullName>
    </submittedName>
</protein>
<proteinExistence type="predicted"/>
<reference evidence="2 3" key="1">
    <citation type="submission" date="2020-05" db="EMBL/GenBank/DDBJ databases">
        <title>Descriptions of Corynebacterium xxxx sp. nov., Corynebacterium yyyy sp. nov. and Corynebacterium zzzz sp. nov.</title>
        <authorList>
            <person name="Zhang G."/>
        </authorList>
    </citation>
    <scope>NUCLEOTIDE SEQUENCE [LARGE SCALE GENOMIC DNA]</scope>
    <source>
        <strain evidence="3">zg-915</strain>
    </source>
</reference>
<evidence type="ECO:0000313" key="2">
    <source>
        <dbReference type="EMBL" id="MBA1835441.1"/>
    </source>
</evidence>
<evidence type="ECO:0000313" key="3">
    <source>
        <dbReference type="Proteomes" id="UP000581408"/>
    </source>
</evidence>
<name>A0A838CJS1_9CORY</name>
<gene>
    <name evidence="2" type="ORF">HMC16_06855</name>
</gene>